<dbReference type="GO" id="GO:0003700">
    <property type="term" value="F:DNA-binding transcription factor activity"/>
    <property type="evidence" value="ECO:0007669"/>
    <property type="project" value="TreeGrafter"/>
</dbReference>
<dbReference type="OrthoDB" id="9784962at2"/>
<evidence type="ECO:0000313" key="5">
    <source>
        <dbReference type="EMBL" id="QEN05398.1"/>
    </source>
</evidence>
<dbReference type="RefSeq" id="WP_149568636.1">
    <property type="nucleotide sequence ID" value="NZ_CP035807.1"/>
</dbReference>
<organism evidence="5 6">
    <name type="scientific">Thiospirochaeta perfilievii</name>
    <dbReference type="NCBI Taxonomy" id="252967"/>
    <lineage>
        <taxon>Bacteria</taxon>
        <taxon>Pseudomonadati</taxon>
        <taxon>Spirochaetota</taxon>
        <taxon>Spirochaetia</taxon>
        <taxon>Spirochaetales</taxon>
        <taxon>Spirochaetaceae</taxon>
        <taxon>Thiospirochaeta</taxon>
    </lineage>
</organism>
<dbReference type="Gene3D" id="3.40.50.2300">
    <property type="match status" value="2"/>
</dbReference>
<dbReference type="KEGG" id="sper:EW093_11975"/>
<dbReference type="InterPro" id="IPR046335">
    <property type="entry name" value="LacI/GalR-like_sensor"/>
</dbReference>
<dbReference type="CDD" id="cd01392">
    <property type="entry name" value="HTH_LacI"/>
    <property type="match status" value="1"/>
</dbReference>
<dbReference type="PANTHER" id="PTHR30146">
    <property type="entry name" value="LACI-RELATED TRANSCRIPTIONAL REPRESSOR"/>
    <property type="match status" value="1"/>
</dbReference>
<evidence type="ECO:0000256" key="2">
    <source>
        <dbReference type="ARBA" id="ARBA00023125"/>
    </source>
</evidence>
<dbReference type="PANTHER" id="PTHR30146:SF109">
    <property type="entry name" value="HTH-TYPE TRANSCRIPTIONAL REGULATOR GALS"/>
    <property type="match status" value="1"/>
</dbReference>
<keyword evidence="3" id="KW-0804">Transcription</keyword>
<reference evidence="5 6" key="1">
    <citation type="submission" date="2019-02" db="EMBL/GenBank/DDBJ databases">
        <authorList>
            <person name="Fomenkov A."/>
            <person name="Dubinina G."/>
            <person name="Grabovich M."/>
            <person name="Vincze T."/>
            <person name="Roberts R.J."/>
        </authorList>
    </citation>
    <scope>NUCLEOTIDE SEQUENCE [LARGE SCALE GENOMIC DNA]</scope>
    <source>
        <strain evidence="5 6">P</strain>
    </source>
</reference>
<dbReference type="Pfam" id="PF00356">
    <property type="entry name" value="LacI"/>
    <property type="match status" value="1"/>
</dbReference>
<proteinExistence type="predicted"/>
<keyword evidence="1" id="KW-0805">Transcription regulation</keyword>
<evidence type="ECO:0000259" key="4">
    <source>
        <dbReference type="PROSITE" id="PS50932"/>
    </source>
</evidence>
<dbReference type="AlphaFoldDB" id="A0A5C1QDG6"/>
<dbReference type="SUPFAM" id="SSF53822">
    <property type="entry name" value="Periplasmic binding protein-like I"/>
    <property type="match status" value="1"/>
</dbReference>
<dbReference type="Proteomes" id="UP000323824">
    <property type="component" value="Chromosome"/>
</dbReference>
<dbReference type="GO" id="GO:0000976">
    <property type="term" value="F:transcription cis-regulatory region binding"/>
    <property type="evidence" value="ECO:0007669"/>
    <property type="project" value="TreeGrafter"/>
</dbReference>
<accession>A0A5C1QDG6</accession>
<reference evidence="5 6" key="2">
    <citation type="submission" date="2019-09" db="EMBL/GenBank/DDBJ databases">
        <title>Complete Genome Sequence and Methylome Analysis of free living Spirochaetas.</title>
        <authorList>
            <person name="Leshcheva N."/>
            <person name="Mikheeva N."/>
        </authorList>
    </citation>
    <scope>NUCLEOTIDE SEQUENCE [LARGE SCALE GENOMIC DNA]</scope>
    <source>
        <strain evidence="5 6">P</strain>
    </source>
</reference>
<evidence type="ECO:0000313" key="6">
    <source>
        <dbReference type="Proteomes" id="UP000323824"/>
    </source>
</evidence>
<dbReference type="Gene3D" id="1.10.260.40">
    <property type="entry name" value="lambda repressor-like DNA-binding domains"/>
    <property type="match status" value="1"/>
</dbReference>
<dbReference type="InterPro" id="IPR010982">
    <property type="entry name" value="Lambda_DNA-bd_dom_sf"/>
</dbReference>
<gene>
    <name evidence="5" type="ORF">EW093_11975</name>
</gene>
<protein>
    <submittedName>
        <fullName evidence="5">LacI family transcriptional regulator</fullName>
    </submittedName>
</protein>
<dbReference type="InterPro" id="IPR028082">
    <property type="entry name" value="Peripla_BP_I"/>
</dbReference>
<dbReference type="CDD" id="cd06294">
    <property type="entry name" value="PBP1_MalR-like"/>
    <property type="match status" value="1"/>
</dbReference>
<dbReference type="EMBL" id="CP035807">
    <property type="protein sequence ID" value="QEN05398.1"/>
    <property type="molecule type" value="Genomic_DNA"/>
</dbReference>
<keyword evidence="2" id="KW-0238">DNA-binding</keyword>
<dbReference type="InterPro" id="IPR000843">
    <property type="entry name" value="HTH_LacI"/>
</dbReference>
<sequence length="336" mass="38038">MRVTIKEVAKEANVSLSTVSRVLHNSSKITDETKKRVNDAIKKLGYHPNYIASSLAGKPTKTIGIVLPNDSDELFKNTFFINAMRGISIYAQKRGYFLMYSFSKDDEEEVKFIEKYIRSGWVSGVVLLNSFENDKCIEYLEEHSFPFVIIGTPNRPKSINWVDNDNRQAMKDVVLSLVKKGKKSIAFIGGHKKMKVTKDRYLGYQEALEESGLKIKKNSNFFFDSFTEENGKKAMRNLLSTNDVDAVVTTDDLFSFGVLDVLKENKRLDIMVTGFNNTPRSTFISPTLTTVEINADELGEKAARLLIENLENKDLEKQGLLVSSSLIERESTKNEL</sequence>
<dbReference type="Pfam" id="PF13377">
    <property type="entry name" value="Peripla_BP_3"/>
    <property type="match status" value="1"/>
</dbReference>
<dbReference type="PROSITE" id="PS00356">
    <property type="entry name" value="HTH_LACI_1"/>
    <property type="match status" value="1"/>
</dbReference>
<name>A0A5C1QDG6_9SPIO</name>
<dbReference type="PROSITE" id="PS50932">
    <property type="entry name" value="HTH_LACI_2"/>
    <property type="match status" value="1"/>
</dbReference>
<evidence type="ECO:0000256" key="3">
    <source>
        <dbReference type="ARBA" id="ARBA00023163"/>
    </source>
</evidence>
<keyword evidence="6" id="KW-1185">Reference proteome</keyword>
<feature type="domain" description="HTH lacI-type" evidence="4">
    <location>
        <begin position="3"/>
        <end position="57"/>
    </location>
</feature>
<dbReference type="SMART" id="SM00354">
    <property type="entry name" value="HTH_LACI"/>
    <property type="match status" value="1"/>
</dbReference>
<dbReference type="SUPFAM" id="SSF47413">
    <property type="entry name" value="lambda repressor-like DNA-binding domains"/>
    <property type="match status" value="1"/>
</dbReference>
<evidence type="ECO:0000256" key="1">
    <source>
        <dbReference type="ARBA" id="ARBA00023015"/>
    </source>
</evidence>